<dbReference type="GO" id="GO:1990075">
    <property type="term" value="C:periciliary membrane compartment"/>
    <property type="evidence" value="ECO:0007669"/>
    <property type="project" value="TreeGrafter"/>
</dbReference>
<dbReference type="eggNOG" id="KOG2512">
    <property type="taxonomic scope" value="Eukaryota"/>
</dbReference>
<evidence type="ECO:0000259" key="5">
    <source>
        <dbReference type="PROSITE" id="PS51329"/>
    </source>
</evidence>
<comment type="function">
    <text evidence="3">Acts as a GTPase-activating protein (GAP) for tubulin in concert with tubulin-specific chaperone C, but does not enhance tubulin heterodimerization.</text>
</comment>
<dbReference type="InterPro" id="IPR006599">
    <property type="entry name" value="CARP_motif"/>
</dbReference>
<dbReference type="PROSITE" id="PS51329">
    <property type="entry name" value="C_CAP_COFACTOR_C"/>
    <property type="match status" value="1"/>
</dbReference>
<dbReference type="Gene3D" id="2.160.20.70">
    <property type="match status" value="1"/>
</dbReference>
<dbReference type="GO" id="GO:0005096">
    <property type="term" value="F:GTPase activator activity"/>
    <property type="evidence" value="ECO:0007669"/>
    <property type="project" value="UniProtKB-UniRule"/>
</dbReference>
<keyword evidence="6" id="KW-1185">Reference proteome</keyword>
<protein>
    <recommendedName>
        <fullName evidence="3">Protein XRP2</fullName>
    </recommendedName>
</protein>
<organism evidence="6 7">
    <name type="scientific">Loa loa</name>
    <name type="common">Eye worm</name>
    <name type="synonym">Filaria loa</name>
    <dbReference type="NCBI Taxonomy" id="7209"/>
    <lineage>
        <taxon>Eukaryota</taxon>
        <taxon>Metazoa</taxon>
        <taxon>Ecdysozoa</taxon>
        <taxon>Nematoda</taxon>
        <taxon>Chromadorea</taxon>
        <taxon>Rhabditida</taxon>
        <taxon>Spirurina</taxon>
        <taxon>Spiruromorpha</taxon>
        <taxon>Filarioidea</taxon>
        <taxon>Onchocercidae</taxon>
        <taxon>Loa</taxon>
    </lineage>
</organism>
<dbReference type="GO" id="GO:0005929">
    <property type="term" value="C:cilium"/>
    <property type="evidence" value="ECO:0007669"/>
    <property type="project" value="TreeGrafter"/>
</dbReference>
<dbReference type="InterPro" id="IPR039093">
    <property type="entry name" value="XRP2"/>
</dbReference>
<name>A0A1I7VF30_LOALO</name>
<dbReference type="Proteomes" id="UP000095285">
    <property type="component" value="Unassembled WGS sequence"/>
</dbReference>
<feature type="binding site" evidence="4">
    <location>
        <begin position="90"/>
        <end position="93"/>
    </location>
    <ligand>
        <name>GTP</name>
        <dbReference type="ChEBI" id="CHEBI:37565"/>
    </ligand>
</feature>
<sequence>MKKIRDKEKPSPAEYRFVNLCGEIAIKSDGHITGEQFTVEKCKECCILLLDHLATVNVDDCEGCLIVTGPCKGSVFIRDCKNTTLFTICQQFRSRDCINIDVFLFCTTKPIIESSKLMRFRSLALSYNKLEEHITKTSLSPFTNNWNSVHDFTPEDVPNFEICITEYNKIKKMDMVNNVEDVKFIPELSVLPLYTVASKAIGKKMLILCVEQDNEALVSFYGRILKFLREILSRGAELITTRDIIIRKRELSPSFISKKYAELSGRLITLEIAWNREQMEESVRMISDTMEVVEDRDFEHHRANLYRFAQMQTEIC</sequence>
<dbReference type="InterPro" id="IPR017901">
    <property type="entry name" value="C-CAP_CF_C-like"/>
</dbReference>
<dbReference type="GO" id="GO:0006892">
    <property type="term" value="P:post-Golgi vesicle-mediated transport"/>
    <property type="evidence" value="ECO:0007669"/>
    <property type="project" value="TreeGrafter"/>
</dbReference>
<reference evidence="7" key="2">
    <citation type="submission" date="2016-11" db="UniProtKB">
        <authorList>
            <consortium name="WormBaseParasite"/>
        </authorList>
    </citation>
    <scope>IDENTIFICATION</scope>
</reference>
<evidence type="ECO:0000256" key="4">
    <source>
        <dbReference type="PIRSR" id="PIRSR037947-1"/>
    </source>
</evidence>
<dbReference type="SMART" id="SM00673">
    <property type="entry name" value="CARP"/>
    <property type="match status" value="2"/>
</dbReference>
<evidence type="ECO:0000313" key="7">
    <source>
        <dbReference type="WBParaSite" id="EN70_1860"/>
    </source>
</evidence>
<comment type="similarity">
    <text evidence="1 3">Belongs to the TBCC family.</text>
</comment>
<dbReference type="InterPro" id="IPR012945">
    <property type="entry name" value="Tubulin-bd_cofactor_C_dom"/>
</dbReference>
<feature type="domain" description="C-CAP/cofactor C-like" evidence="5">
    <location>
        <begin position="4"/>
        <end position="154"/>
    </location>
</feature>
<proteinExistence type="inferred from homology"/>
<keyword evidence="2 3" id="KW-0547">Nucleotide-binding</keyword>
<dbReference type="PIRSF" id="PIRSF037947">
    <property type="entry name" value="Protein_XRP2"/>
    <property type="match status" value="1"/>
</dbReference>
<keyword evidence="3" id="KW-0343">GTPase activation</keyword>
<accession>A0A1I7VF30</accession>
<feature type="binding site" evidence="4">
    <location>
        <begin position="73"/>
        <end position="74"/>
    </location>
    <ligand>
        <name>GTP</name>
        <dbReference type="ChEBI" id="CHEBI:37565"/>
    </ligand>
</feature>
<evidence type="ECO:0000313" key="6">
    <source>
        <dbReference type="Proteomes" id="UP000095285"/>
    </source>
</evidence>
<dbReference type="InterPro" id="IPR016098">
    <property type="entry name" value="CAP/MinC_C"/>
</dbReference>
<dbReference type="Pfam" id="PF07986">
    <property type="entry name" value="TBCC"/>
    <property type="match status" value="1"/>
</dbReference>
<dbReference type="AlphaFoldDB" id="A0A1I7VF30"/>
<dbReference type="WBParaSite" id="EN70_1860">
    <property type="protein sequence ID" value="EN70_1860"/>
    <property type="gene ID" value="EN70_1860"/>
</dbReference>
<dbReference type="STRING" id="7209.A0A1I7VF30"/>
<dbReference type="PANTHER" id="PTHR15440:SF0">
    <property type="entry name" value="PROTEIN XRP2"/>
    <property type="match status" value="1"/>
</dbReference>
<evidence type="ECO:0000256" key="2">
    <source>
        <dbReference type="ARBA" id="ARBA00022741"/>
    </source>
</evidence>
<dbReference type="PANTHER" id="PTHR15440">
    <property type="entry name" value="XRP2 PROTEIN"/>
    <property type="match status" value="1"/>
</dbReference>
<dbReference type="GO" id="GO:0005525">
    <property type="term" value="F:GTP binding"/>
    <property type="evidence" value="ECO:0007669"/>
    <property type="project" value="UniProtKB-UniRule"/>
</dbReference>
<reference evidence="6" key="1">
    <citation type="submission" date="2012-04" db="EMBL/GenBank/DDBJ databases">
        <title>The Genome Sequence of Loa loa.</title>
        <authorList>
            <consortium name="The Broad Institute Genome Sequencing Platform"/>
            <consortium name="Broad Institute Genome Sequencing Center for Infectious Disease"/>
            <person name="Nutman T.B."/>
            <person name="Fink D.L."/>
            <person name="Russ C."/>
            <person name="Young S."/>
            <person name="Zeng Q."/>
            <person name="Gargeya S."/>
            <person name="Alvarado L."/>
            <person name="Berlin A."/>
            <person name="Chapman S.B."/>
            <person name="Chen Z."/>
            <person name="Freedman E."/>
            <person name="Gellesch M."/>
            <person name="Goldberg J."/>
            <person name="Griggs A."/>
            <person name="Gujja S."/>
            <person name="Heilman E.R."/>
            <person name="Heiman D."/>
            <person name="Howarth C."/>
            <person name="Mehta T."/>
            <person name="Neiman D."/>
            <person name="Pearson M."/>
            <person name="Roberts A."/>
            <person name="Saif S."/>
            <person name="Shea T."/>
            <person name="Shenoy N."/>
            <person name="Sisk P."/>
            <person name="Stolte C."/>
            <person name="Sykes S."/>
            <person name="White J."/>
            <person name="Yandava C."/>
            <person name="Haas B."/>
            <person name="Henn M.R."/>
            <person name="Nusbaum C."/>
            <person name="Birren B."/>
        </authorList>
    </citation>
    <scope>NUCLEOTIDE SEQUENCE [LARGE SCALE GENOMIC DNA]</scope>
</reference>
<evidence type="ECO:0000256" key="1">
    <source>
        <dbReference type="ARBA" id="ARBA00008848"/>
    </source>
</evidence>
<evidence type="ECO:0000256" key="3">
    <source>
        <dbReference type="PIRNR" id="PIRNR037947"/>
    </source>
</evidence>
<keyword evidence="3 4" id="KW-0342">GTP-binding</keyword>